<dbReference type="RefSeq" id="WP_207381667.1">
    <property type="nucleotide sequence ID" value="NZ_CP071502.1"/>
</dbReference>
<keyword evidence="2" id="KW-0560">Oxidoreductase</keyword>
<reference evidence="2 3" key="1">
    <citation type="submission" date="2021-03" db="EMBL/GenBank/DDBJ databases">
        <title>Novel species identification of genus Shewanella.</title>
        <authorList>
            <person name="Liu G."/>
            <person name="Zhang Q."/>
        </authorList>
    </citation>
    <scope>NUCLEOTIDE SEQUENCE [LARGE SCALE GENOMIC DNA]</scope>
    <source>
        <strain evidence="2 3">FJAT-52962</strain>
    </source>
</reference>
<dbReference type="EMBL" id="CP071502">
    <property type="protein sequence ID" value="QSX38621.1"/>
    <property type="molecule type" value="Genomic_DNA"/>
</dbReference>
<evidence type="ECO:0000259" key="1">
    <source>
        <dbReference type="Pfam" id="PF03992"/>
    </source>
</evidence>
<evidence type="ECO:0000313" key="2">
    <source>
        <dbReference type="EMBL" id="QSX38621.1"/>
    </source>
</evidence>
<name>A0ABX7R644_9GAMM</name>
<proteinExistence type="predicted"/>
<evidence type="ECO:0000313" key="3">
    <source>
        <dbReference type="Proteomes" id="UP000663207"/>
    </source>
</evidence>
<sequence>MNKISVINTITVPAGMERDAEEIREIYVEYFSKQEGFVESVFYKSIEREDNGSIKYVNIVVWESIEAFNRVVNAGFYNEDGQNSDGYKVLGSGFPEPITVSPGRYVSIKENHA</sequence>
<dbReference type="Proteomes" id="UP000663207">
    <property type="component" value="Chromosome"/>
</dbReference>
<gene>
    <name evidence="2" type="ORF">JYB85_07355</name>
</gene>
<keyword evidence="3" id="KW-1185">Reference proteome</keyword>
<keyword evidence="2" id="KW-0503">Monooxygenase</keyword>
<dbReference type="InterPro" id="IPR007138">
    <property type="entry name" value="ABM_dom"/>
</dbReference>
<dbReference type="SUPFAM" id="SSF54909">
    <property type="entry name" value="Dimeric alpha+beta barrel"/>
    <property type="match status" value="1"/>
</dbReference>
<organism evidence="2 3">
    <name type="scientific">Shewanella sedimentimangrovi</name>
    <dbReference type="NCBI Taxonomy" id="2814293"/>
    <lineage>
        <taxon>Bacteria</taxon>
        <taxon>Pseudomonadati</taxon>
        <taxon>Pseudomonadota</taxon>
        <taxon>Gammaproteobacteria</taxon>
        <taxon>Alteromonadales</taxon>
        <taxon>Shewanellaceae</taxon>
        <taxon>Shewanella</taxon>
    </lineage>
</organism>
<dbReference type="Gene3D" id="3.30.70.100">
    <property type="match status" value="1"/>
</dbReference>
<dbReference type="GO" id="GO:0004497">
    <property type="term" value="F:monooxygenase activity"/>
    <property type="evidence" value="ECO:0007669"/>
    <property type="project" value="UniProtKB-KW"/>
</dbReference>
<dbReference type="Pfam" id="PF03992">
    <property type="entry name" value="ABM"/>
    <property type="match status" value="1"/>
</dbReference>
<dbReference type="InterPro" id="IPR011008">
    <property type="entry name" value="Dimeric_a/b-barrel"/>
</dbReference>
<feature type="domain" description="ABM" evidence="1">
    <location>
        <begin position="4"/>
        <end position="70"/>
    </location>
</feature>
<accession>A0ABX7R644</accession>
<protein>
    <submittedName>
        <fullName evidence="2">Antibiotic biosynthesis monooxygenase</fullName>
    </submittedName>
</protein>